<keyword evidence="6 13" id="KW-0418">Kinase</keyword>
<dbReference type="PANTHER" id="PTHR44899">
    <property type="entry name" value="CAMK FAMILY PROTEIN KINASE"/>
    <property type="match status" value="1"/>
</dbReference>
<keyword evidence="4" id="KW-0808">Transferase</keyword>
<comment type="catalytic activity">
    <reaction evidence="9">
        <text>L-seryl-[protein] + ATP = O-phospho-L-seryl-[protein] + ADP + H(+)</text>
        <dbReference type="Rhea" id="RHEA:17989"/>
        <dbReference type="Rhea" id="RHEA-COMP:9863"/>
        <dbReference type="Rhea" id="RHEA-COMP:11604"/>
        <dbReference type="ChEBI" id="CHEBI:15378"/>
        <dbReference type="ChEBI" id="CHEBI:29999"/>
        <dbReference type="ChEBI" id="CHEBI:30616"/>
        <dbReference type="ChEBI" id="CHEBI:83421"/>
        <dbReference type="ChEBI" id="CHEBI:456216"/>
        <dbReference type="EC" id="2.7.11.1"/>
    </reaction>
</comment>
<evidence type="ECO:0000256" key="11">
    <source>
        <dbReference type="RuleBase" id="RU000304"/>
    </source>
</evidence>
<dbReference type="FunFam" id="3.30.200.20:FF:000097">
    <property type="entry name" value="Probable serine/threonine-protein kinase nek1"/>
    <property type="match status" value="1"/>
</dbReference>
<dbReference type="Gene3D" id="1.10.510.10">
    <property type="entry name" value="Transferase(Phosphotransferase) domain 1"/>
    <property type="match status" value="1"/>
</dbReference>
<evidence type="ECO:0000256" key="8">
    <source>
        <dbReference type="ARBA" id="ARBA00047899"/>
    </source>
</evidence>
<gene>
    <name evidence="13" type="ORF">A3Q56_06256</name>
</gene>
<evidence type="ECO:0000256" key="4">
    <source>
        <dbReference type="ARBA" id="ARBA00022679"/>
    </source>
</evidence>
<dbReference type="PANTHER" id="PTHR44899:SF7">
    <property type="entry name" value="NIMA-RELATED KINASE"/>
    <property type="match status" value="1"/>
</dbReference>
<organism evidence="13 14">
    <name type="scientific">Intoshia linei</name>
    <dbReference type="NCBI Taxonomy" id="1819745"/>
    <lineage>
        <taxon>Eukaryota</taxon>
        <taxon>Metazoa</taxon>
        <taxon>Spiralia</taxon>
        <taxon>Lophotrochozoa</taxon>
        <taxon>Mesozoa</taxon>
        <taxon>Orthonectida</taxon>
        <taxon>Rhopaluridae</taxon>
        <taxon>Intoshia</taxon>
    </lineage>
</organism>
<dbReference type="InterPro" id="IPR011009">
    <property type="entry name" value="Kinase-like_dom_sf"/>
</dbReference>
<reference evidence="13 14" key="1">
    <citation type="submission" date="2016-04" db="EMBL/GenBank/DDBJ databases">
        <title>The genome of Intoshia linei affirms orthonectids as highly simplified spiralians.</title>
        <authorList>
            <person name="Mikhailov K.V."/>
            <person name="Slusarev G.S."/>
            <person name="Nikitin M.A."/>
            <person name="Logacheva M.D."/>
            <person name="Penin A."/>
            <person name="Aleoshin V."/>
            <person name="Panchin Y.V."/>
        </authorList>
    </citation>
    <scope>NUCLEOTIDE SEQUENCE [LARGE SCALE GENOMIC DNA]</scope>
    <source>
        <strain evidence="13">Intl2013</strain>
        <tissue evidence="13">Whole animal</tissue>
    </source>
</reference>
<dbReference type="Gene3D" id="3.30.200.20">
    <property type="entry name" value="Phosphorylase Kinase, domain 1"/>
    <property type="match status" value="1"/>
</dbReference>
<keyword evidence="14" id="KW-1185">Reference proteome</keyword>
<evidence type="ECO:0000256" key="5">
    <source>
        <dbReference type="ARBA" id="ARBA00022741"/>
    </source>
</evidence>
<dbReference type="PROSITE" id="PS00107">
    <property type="entry name" value="PROTEIN_KINASE_ATP"/>
    <property type="match status" value="1"/>
</dbReference>
<name>A0A177AXC8_9BILA</name>
<dbReference type="SUPFAM" id="SSF56112">
    <property type="entry name" value="Protein kinase-like (PK-like)"/>
    <property type="match status" value="1"/>
</dbReference>
<dbReference type="GO" id="GO:0005524">
    <property type="term" value="F:ATP binding"/>
    <property type="evidence" value="ECO:0007669"/>
    <property type="project" value="UniProtKB-UniRule"/>
</dbReference>
<comment type="similarity">
    <text evidence="1">Belongs to the protein kinase superfamily. NEK Ser/Thr protein kinase family. NIMA subfamily.</text>
</comment>
<accession>A0A177AXC8</accession>
<keyword evidence="3 11" id="KW-0723">Serine/threonine-protein kinase</keyword>
<evidence type="ECO:0000256" key="7">
    <source>
        <dbReference type="ARBA" id="ARBA00022840"/>
    </source>
</evidence>
<proteinExistence type="inferred from homology"/>
<evidence type="ECO:0000256" key="9">
    <source>
        <dbReference type="ARBA" id="ARBA00048679"/>
    </source>
</evidence>
<dbReference type="OrthoDB" id="248923at2759"/>
<dbReference type="InterPro" id="IPR000719">
    <property type="entry name" value="Prot_kinase_dom"/>
</dbReference>
<dbReference type="Pfam" id="PF00069">
    <property type="entry name" value="Pkinase"/>
    <property type="match status" value="1"/>
</dbReference>
<dbReference type="GO" id="GO:0004674">
    <property type="term" value="F:protein serine/threonine kinase activity"/>
    <property type="evidence" value="ECO:0007669"/>
    <property type="project" value="UniProtKB-KW"/>
</dbReference>
<dbReference type="EC" id="2.7.11.1" evidence="2"/>
<dbReference type="PROSITE" id="PS50011">
    <property type="entry name" value="PROTEIN_KINASE_DOM"/>
    <property type="match status" value="1"/>
</dbReference>
<dbReference type="InterPro" id="IPR008271">
    <property type="entry name" value="Ser/Thr_kinase_AS"/>
</dbReference>
<evidence type="ECO:0000256" key="10">
    <source>
        <dbReference type="PROSITE-ProRule" id="PRU10141"/>
    </source>
</evidence>
<evidence type="ECO:0000256" key="6">
    <source>
        <dbReference type="ARBA" id="ARBA00022777"/>
    </source>
</evidence>
<comment type="catalytic activity">
    <reaction evidence="8">
        <text>L-threonyl-[protein] + ATP = O-phospho-L-threonyl-[protein] + ADP + H(+)</text>
        <dbReference type="Rhea" id="RHEA:46608"/>
        <dbReference type="Rhea" id="RHEA-COMP:11060"/>
        <dbReference type="Rhea" id="RHEA-COMP:11605"/>
        <dbReference type="ChEBI" id="CHEBI:15378"/>
        <dbReference type="ChEBI" id="CHEBI:30013"/>
        <dbReference type="ChEBI" id="CHEBI:30616"/>
        <dbReference type="ChEBI" id="CHEBI:61977"/>
        <dbReference type="ChEBI" id="CHEBI:456216"/>
        <dbReference type="EC" id="2.7.11.1"/>
    </reaction>
</comment>
<dbReference type="CDD" id="cd08215">
    <property type="entry name" value="STKc_Nek"/>
    <property type="match status" value="1"/>
</dbReference>
<dbReference type="InterPro" id="IPR017441">
    <property type="entry name" value="Protein_kinase_ATP_BS"/>
</dbReference>
<evidence type="ECO:0000259" key="12">
    <source>
        <dbReference type="PROSITE" id="PS50011"/>
    </source>
</evidence>
<dbReference type="FunFam" id="1.10.510.10:FF:000571">
    <property type="entry name" value="Maternal embryonic leucine zipper kinase"/>
    <property type="match status" value="1"/>
</dbReference>
<comment type="caution">
    <text evidence="13">The sequence shown here is derived from an EMBL/GenBank/DDBJ whole genome shotgun (WGS) entry which is preliminary data.</text>
</comment>
<evidence type="ECO:0000256" key="2">
    <source>
        <dbReference type="ARBA" id="ARBA00012513"/>
    </source>
</evidence>
<dbReference type="InterPro" id="IPR051131">
    <property type="entry name" value="NEK_Ser/Thr_kinase_NIMA"/>
</dbReference>
<dbReference type="Proteomes" id="UP000078046">
    <property type="component" value="Unassembled WGS sequence"/>
</dbReference>
<keyword evidence="7 10" id="KW-0067">ATP-binding</keyword>
<dbReference type="AlphaFoldDB" id="A0A177AXC8"/>
<dbReference type="SMART" id="SM00220">
    <property type="entry name" value="S_TKc"/>
    <property type="match status" value="1"/>
</dbReference>
<dbReference type="EMBL" id="LWCA01001061">
    <property type="protein sequence ID" value="OAF66023.1"/>
    <property type="molecule type" value="Genomic_DNA"/>
</dbReference>
<feature type="domain" description="Protein kinase" evidence="12">
    <location>
        <begin position="27"/>
        <end position="281"/>
    </location>
</feature>
<keyword evidence="5 10" id="KW-0547">Nucleotide-binding</keyword>
<protein>
    <recommendedName>
        <fullName evidence="2">non-specific serine/threonine protein kinase</fullName>
        <ecNumber evidence="2">2.7.11.1</ecNumber>
    </recommendedName>
</protein>
<dbReference type="PROSITE" id="PS00108">
    <property type="entry name" value="PROTEIN_KINASE_ST"/>
    <property type="match status" value="1"/>
</dbReference>
<evidence type="ECO:0000256" key="1">
    <source>
        <dbReference type="ARBA" id="ARBA00010886"/>
    </source>
</evidence>
<feature type="binding site" evidence="10">
    <location>
        <position position="56"/>
    </location>
    <ligand>
        <name>ATP</name>
        <dbReference type="ChEBI" id="CHEBI:30616"/>
    </ligand>
</feature>
<evidence type="ECO:0000256" key="3">
    <source>
        <dbReference type="ARBA" id="ARBA00022527"/>
    </source>
</evidence>
<evidence type="ECO:0000313" key="13">
    <source>
        <dbReference type="EMBL" id="OAF66023.1"/>
    </source>
</evidence>
<sequence length="452" mass="52680">MEKLKKCEFQSIKLTNKERNSEIRKQYKVLKNIGNGTYGKVWLAKHVTTQKMYVIKAINITKKNSDRVKKSALFESKLLRNLKHPNIVSYRQTFCSNSSICIVMSYCEEGDLYHKLKNRNGVLLSENKIIDIFIQITMAVQHLHRNNIIHRDLKTQNIFLTKNEIVKVGDFGIAKFLDQADMTQTLIGTPYYMSPELISHKPYNFKCDIWALGCVLYELASLKHAFDSKVIQKLMKQIINTQIPPVPSRYSKSFSSLVELLLNRKPESRPTTDRILQFSFIRRHTNTLLERIRKKKLNQQLLNEPAKIPLIKNSIGVKLKCIDETKKTTIQNHYFNSKSEVKKSPINDSGYATENVSTSTLNKCVNVNHKARDRRRRNVVNYDKKENIRKFENFNINSALHNTDEKEKLVNISRITQHLHNECFNKLGTERLRKAIKLIEMQENNKDAMVII</sequence>
<evidence type="ECO:0000313" key="14">
    <source>
        <dbReference type="Proteomes" id="UP000078046"/>
    </source>
</evidence>